<sequence length="181" mass="20004">MSIQKVVITSLNPAKKKAVESAFEAVFGSQRFDFMTIKVPSDVADQPMCDKETRRGAINRVKNAKKNQPNADYYVGLEAGIEGNSTFAWMIIESATQRGESRSASLILPPLVLEKLLDANELGDVMDDVFGTENIKRKGGAISLLTHDRLTRSSVYHQALILALVPFTNPEHFPNNLLNID</sequence>
<keyword evidence="5 11" id="KW-0460">Magnesium</keyword>
<accession>A0A5P9CII9</accession>
<dbReference type="AlphaFoldDB" id="A0A5P9CII9"/>
<keyword evidence="2 11" id="KW-0479">Metal-binding</keyword>
<comment type="cofactor">
    <cofactor evidence="11">
        <name>Mg(2+)</name>
        <dbReference type="ChEBI" id="CHEBI:18420"/>
    </cofactor>
    <cofactor evidence="11">
        <name>Mn(2+)</name>
        <dbReference type="ChEBI" id="CHEBI:29035"/>
    </cofactor>
    <text evidence="11">Binds 1 divalent metal cation per subunit; can use either Mg(2+) or Mn(2+).</text>
</comment>
<dbReference type="NCBIfam" id="TIGR00258">
    <property type="entry name" value="inosine/xanthosine triphosphatase"/>
    <property type="match status" value="1"/>
</dbReference>
<dbReference type="GO" id="GO:0006772">
    <property type="term" value="P:thiamine metabolic process"/>
    <property type="evidence" value="ECO:0007669"/>
    <property type="project" value="TreeGrafter"/>
</dbReference>
<dbReference type="InterPro" id="IPR050299">
    <property type="entry name" value="YjjX_NTPase"/>
</dbReference>
<evidence type="ECO:0000313" key="14">
    <source>
        <dbReference type="Proteomes" id="UP000326936"/>
    </source>
</evidence>
<feature type="domain" description="Non-canonical purine NTP phosphatase/PRRC1" evidence="12">
    <location>
        <begin position="10"/>
        <end position="167"/>
    </location>
</feature>
<dbReference type="Gene3D" id="3.90.950.10">
    <property type="match status" value="1"/>
</dbReference>
<evidence type="ECO:0000256" key="10">
    <source>
        <dbReference type="ARBA" id="ARBA00060855"/>
    </source>
</evidence>
<dbReference type="PANTHER" id="PTHR34699:SF2">
    <property type="entry name" value="NON-CANONICAL PURINE NTP PHOSPHATASE_PRRC1 DOMAIN-CONTAINING PROTEIN"/>
    <property type="match status" value="1"/>
</dbReference>
<evidence type="ECO:0000256" key="2">
    <source>
        <dbReference type="ARBA" id="ARBA00022723"/>
    </source>
</evidence>
<dbReference type="FunFam" id="3.90.950.10:FF:000002">
    <property type="entry name" value="Inosine/xanthosine triphosphatase"/>
    <property type="match status" value="1"/>
</dbReference>
<reference evidence="13 14" key="1">
    <citation type="submission" date="2019-10" db="EMBL/GenBank/DDBJ databases">
        <title>Complete genome sequence of Vibrio sp. strain THAF100, isolated from non-filtered water from the water column of tank 6 of a marine aquarium containing stony-coral fragments. Water maintained at 26 degree C.</title>
        <authorList>
            <person name="Ruckert C."/>
            <person name="Franco A."/>
            <person name="Kalinowski J."/>
            <person name="Glaeser S."/>
        </authorList>
    </citation>
    <scope>NUCLEOTIDE SEQUENCE [LARGE SCALE GENOMIC DNA]</scope>
    <source>
        <strain evidence="13 14">THAF100</strain>
    </source>
</reference>
<name>A0A5P9CII9_9VIBR</name>
<keyword evidence="6 11" id="KW-0546">Nucleotide metabolism</keyword>
<keyword evidence="14" id="KW-1185">Reference proteome</keyword>
<dbReference type="Pfam" id="PF01931">
    <property type="entry name" value="NTPase_I-T"/>
    <property type="match status" value="1"/>
</dbReference>
<comment type="subunit">
    <text evidence="11">Homodimer.</text>
</comment>
<dbReference type="InterPro" id="IPR002786">
    <property type="entry name" value="Non_canon_purine_NTPase"/>
</dbReference>
<keyword evidence="4 11" id="KW-0378">Hydrolase</keyword>
<dbReference type="HAMAP" id="MF_00648">
    <property type="entry name" value="Non_canon_purine_NTPase_YjjX"/>
    <property type="match status" value="1"/>
</dbReference>
<comment type="cofactor">
    <cofactor evidence="1">
        <name>Mn(2+)</name>
        <dbReference type="ChEBI" id="CHEBI:29035"/>
    </cofactor>
</comment>
<protein>
    <recommendedName>
        <fullName evidence="11">Inosine/xanthosine triphosphatase</fullName>
        <shortName evidence="11">ITPase/XTPase</shortName>
        <ecNumber evidence="11">3.6.1.73</ecNumber>
    </recommendedName>
    <alternativeName>
        <fullName evidence="11">Non-canonical purine NTP phosphatase</fullName>
    </alternativeName>
    <alternativeName>
        <fullName evidence="11">Non-standard purine NTP phosphatase</fullName>
    </alternativeName>
    <alternativeName>
        <fullName evidence="11">Nucleoside-triphosphate phosphatase</fullName>
        <shortName evidence="11">NTPase</shortName>
    </alternativeName>
</protein>
<comment type="caution">
    <text evidence="11">Lacks conserved residue(s) required for the propagation of feature annotation.</text>
</comment>
<comment type="catalytic activity">
    <reaction evidence="8 11">
        <text>ITP + H2O = IDP + phosphate + H(+)</text>
        <dbReference type="Rhea" id="RHEA:28330"/>
        <dbReference type="ChEBI" id="CHEBI:15377"/>
        <dbReference type="ChEBI" id="CHEBI:15378"/>
        <dbReference type="ChEBI" id="CHEBI:43474"/>
        <dbReference type="ChEBI" id="CHEBI:58280"/>
        <dbReference type="ChEBI" id="CHEBI:61402"/>
        <dbReference type="EC" id="3.6.1.73"/>
    </reaction>
</comment>
<evidence type="ECO:0000256" key="6">
    <source>
        <dbReference type="ARBA" id="ARBA00023080"/>
    </source>
</evidence>
<dbReference type="SUPFAM" id="SSF52972">
    <property type="entry name" value="ITPase-like"/>
    <property type="match status" value="1"/>
</dbReference>
<dbReference type="Proteomes" id="UP000326936">
    <property type="component" value="Chromosome"/>
</dbReference>
<evidence type="ECO:0000313" key="13">
    <source>
        <dbReference type="EMBL" id="QFT25362.1"/>
    </source>
</evidence>
<evidence type="ECO:0000256" key="8">
    <source>
        <dbReference type="ARBA" id="ARBA00048174"/>
    </source>
</evidence>
<comment type="similarity">
    <text evidence="10 11">Belongs to the YjjX NTPase family.</text>
</comment>
<evidence type="ECO:0000256" key="11">
    <source>
        <dbReference type="HAMAP-Rule" id="MF_00648"/>
    </source>
</evidence>
<comment type="function">
    <text evidence="11">Phosphatase that hydrolyzes non-canonical purine nucleotides such as XTP and ITP to their respective diphosphate derivatives. Probably excludes non-canonical purines from DNA/RNA precursor pool, thus preventing their incorporation into DNA/RNA and avoiding chromosomal lesions.</text>
</comment>
<dbReference type="PANTHER" id="PTHR34699">
    <property type="match status" value="1"/>
</dbReference>
<organism evidence="13 14">
    <name type="scientific">Vibrio aquimaris</name>
    <dbReference type="NCBI Taxonomy" id="2587862"/>
    <lineage>
        <taxon>Bacteria</taxon>
        <taxon>Pseudomonadati</taxon>
        <taxon>Pseudomonadota</taxon>
        <taxon>Gammaproteobacteria</taxon>
        <taxon>Vibrionales</taxon>
        <taxon>Vibrionaceae</taxon>
        <taxon>Vibrio</taxon>
    </lineage>
</organism>
<dbReference type="GO" id="GO:0046872">
    <property type="term" value="F:metal ion binding"/>
    <property type="evidence" value="ECO:0007669"/>
    <property type="project" value="UniProtKB-KW"/>
</dbReference>
<proteinExistence type="inferred from homology"/>
<dbReference type="EC" id="3.6.1.73" evidence="11"/>
<gene>
    <name evidence="13" type="ORF">FIV01_02735</name>
</gene>
<evidence type="ECO:0000256" key="4">
    <source>
        <dbReference type="ARBA" id="ARBA00022801"/>
    </source>
</evidence>
<keyword evidence="3 11" id="KW-0547">Nucleotide-binding</keyword>
<evidence type="ECO:0000256" key="9">
    <source>
        <dbReference type="ARBA" id="ARBA00048781"/>
    </source>
</evidence>
<dbReference type="InterPro" id="IPR026533">
    <property type="entry name" value="NTPase/PRRC1"/>
</dbReference>
<evidence type="ECO:0000256" key="1">
    <source>
        <dbReference type="ARBA" id="ARBA00001936"/>
    </source>
</evidence>
<evidence type="ECO:0000259" key="12">
    <source>
        <dbReference type="Pfam" id="PF01931"/>
    </source>
</evidence>
<dbReference type="OrthoDB" id="6334099at2"/>
<dbReference type="GO" id="GO:0000166">
    <property type="term" value="F:nucleotide binding"/>
    <property type="evidence" value="ECO:0007669"/>
    <property type="project" value="UniProtKB-KW"/>
</dbReference>
<evidence type="ECO:0000256" key="7">
    <source>
        <dbReference type="ARBA" id="ARBA00023211"/>
    </source>
</evidence>
<dbReference type="GO" id="GO:0009117">
    <property type="term" value="P:nucleotide metabolic process"/>
    <property type="evidence" value="ECO:0007669"/>
    <property type="project" value="UniProtKB-KW"/>
</dbReference>
<dbReference type="NCBIfam" id="NF003459">
    <property type="entry name" value="PRK05074.1"/>
    <property type="match status" value="1"/>
</dbReference>
<evidence type="ECO:0000256" key="5">
    <source>
        <dbReference type="ARBA" id="ARBA00022842"/>
    </source>
</evidence>
<dbReference type="InterPro" id="IPR029001">
    <property type="entry name" value="ITPase-like_fam"/>
</dbReference>
<dbReference type="GO" id="GO:0103023">
    <property type="term" value="F:ITPase activity"/>
    <property type="evidence" value="ECO:0007669"/>
    <property type="project" value="UniProtKB-EC"/>
</dbReference>
<dbReference type="KEGG" id="vaq:FIV01_02735"/>
<dbReference type="RefSeq" id="WP_152429624.1">
    <property type="nucleotide sequence ID" value="NZ_CBCSDK010000005.1"/>
</dbReference>
<dbReference type="EMBL" id="CP045350">
    <property type="protein sequence ID" value="QFT25362.1"/>
    <property type="molecule type" value="Genomic_DNA"/>
</dbReference>
<comment type="catalytic activity">
    <reaction evidence="9 11">
        <text>XTP + H2O = XDP + phosphate + H(+)</text>
        <dbReference type="Rhea" id="RHEA:28406"/>
        <dbReference type="ChEBI" id="CHEBI:15377"/>
        <dbReference type="ChEBI" id="CHEBI:15378"/>
        <dbReference type="ChEBI" id="CHEBI:43474"/>
        <dbReference type="ChEBI" id="CHEBI:59884"/>
        <dbReference type="ChEBI" id="CHEBI:61314"/>
        <dbReference type="EC" id="3.6.1.73"/>
    </reaction>
</comment>
<evidence type="ECO:0000256" key="3">
    <source>
        <dbReference type="ARBA" id="ARBA00022741"/>
    </source>
</evidence>
<keyword evidence="7 11" id="KW-0464">Manganese</keyword>